<evidence type="ECO:0000256" key="4">
    <source>
        <dbReference type="ARBA" id="ARBA00023004"/>
    </source>
</evidence>
<dbReference type="GO" id="GO:0047809">
    <property type="term" value="F:D-lactate dehydrogenase activity"/>
    <property type="evidence" value="ECO:0007669"/>
    <property type="project" value="RHEA"/>
</dbReference>
<evidence type="ECO:0000256" key="1">
    <source>
        <dbReference type="ARBA" id="ARBA00022485"/>
    </source>
</evidence>
<keyword evidence="5 6" id="KW-0411">Iron-sulfur</keyword>
<keyword evidence="9" id="KW-1185">Reference proteome</keyword>
<evidence type="ECO:0000313" key="9">
    <source>
        <dbReference type="Proteomes" id="UP000001520"/>
    </source>
</evidence>
<dbReference type="EMBL" id="AP011529">
    <property type="protein sequence ID" value="BAI80807.1"/>
    <property type="molecule type" value="Genomic_DNA"/>
</dbReference>
<dbReference type="AlphaFoldDB" id="D3PDY4"/>
<dbReference type="PANTHER" id="PTHR32479">
    <property type="entry name" value="GLYCOLATE OXIDASE IRON-SULFUR SUBUNIT"/>
    <property type="match status" value="1"/>
</dbReference>
<dbReference type="Proteomes" id="UP000001520">
    <property type="component" value="Chromosome"/>
</dbReference>
<feature type="domain" description="4Fe-4S ferredoxin-type" evidence="7">
    <location>
        <begin position="60"/>
        <end position="89"/>
    </location>
</feature>
<keyword evidence="3" id="KW-0677">Repeat</keyword>
<keyword evidence="2 6" id="KW-0479">Metal-binding</keyword>
<dbReference type="PANTHER" id="PTHR32479:SF20">
    <property type="entry name" value="GLYCOLATE OXIDASE IRON-SULFUR SUBUNIT"/>
    <property type="match status" value="1"/>
</dbReference>
<keyword evidence="8" id="KW-0560">Oxidoreductase</keyword>
<comment type="cofactor">
    <cofactor evidence="6">
        <name>[4Fe-4S] cluster</name>
        <dbReference type="ChEBI" id="CHEBI:49883"/>
    </cofactor>
    <text evidence="6">Binds 2 [4Fe-4S] clusters.</text>
</comment>
<comment type="catalytic activity">
    <reaction evidence="6">
        <text>(R)-lactate + A = pyruvate + AH2</text>
        <dbReference type="Rhea" id="RHEA:15089"/>
        <dbReference type="ChEBI" id="CHEBI:13193"/>
        <dbReference type="ChEBI" id="CHEBI:15361"/>
        <dbReference type="ChEBI" id="CHEBI:16004"/>
        <dbReference type="ChEBI" id="CHEBI:17499"/>
    </reaction>
</comment>
<dbReference type="GO" id="GO:0051539">
    <property type="term" value="F:4 iron, 4 sulfur cluster binding"/>
    <property type="evidence" value="ECO:0007669"/>
    <property type="project" value="UniProtKB-UniRule"/>
</dbReference>
<sequence length="411" mass="46503">MKKIIEELKQIEDLIIKCMKCGTCQAYCPLYQKDFFEGSVARGKITLLESIYEGKIEDVDNILKYLDYCILCGRCETNCPSGVKTTEIFLKGKSTLRKVSDLPVYQKLLLKVLLGKPDLMSSLAPLFHVGFKLGTKKVKDDIYKPILEGFGNRYVKGIKKRFFTKEYGGVNKANNEKMKVIFYPGCAINMIYFDWGEKIVKVLNKLGVTVIVPETNYCCGIPAATMGKQDMMKELLNKNYDYFKSIDDVDYVITACPTCNHSLADMGINLGLKLPNVEFVDILIFLSRVLKVKVENIISDKVTVHIPCHYNRDQVNDIFSFTSKLSSNFTPLENQNCCGFGGTFNLKHYDKSTVFSKDKGEEVKKKDIKIMFTPCPGCAMNLTDGVMHVGAECSVMHPIEKIYEVIEKYVS</sequence>
<organism evidence="8 9">
    <name type="scientific">Deferribacter desulfuricans (strain DSM 14783 / JCM 11476 / NBRC 101012 / SSM1)</name>
    <dbReference type="NCBI Taxonomy" id="639282"/>
    <lineage>
        <taxon>Bacteria</taxon>
        <taxon>Pseudomonadati</taxon>
        <taxon>Deferribacterota</taxon>
        <taxon>Deferribacteres</taxon>
        <taxon>Deferribacterales</taxon>
        <taxon>Deferribacteraceae</taxon>
        <taxon>Deferribacter</taxon>
    </lineage>
</organism>
<keyword evidence="4 6" id="KW-0408">Iron</keyword>
<proteinExistence type="predicted"/>
<evidence type="ECO:0000256" key="2">
    <source>
        <dbReference type="ARBA" id="ARBA00022723"/>
    </source>
</evidence>
<evidence type="ECO:0000256" key="6">
    <source>
        <dbReference type="PIRNR" id="PIRNR000139"/>
    </source>
</evidence>
<keyword evidence="6" id="KW-0249">Electron transport</keyword>
<dbReference type="EC" id="1.1.99.14" evidence="6"/>
<dbReference type="PROSITE" id="PS51379">
    <property type="entry name" value="4FE4S_FER_2"/>
    <property type="match status" value="1"/>
</dbReference>
<dbReference type="eggNOG" id="COG0247">
    <property type="taxonomic scope" value="Bacteria"/>
</dbReference>
<keyword evidence="6" id="KW-0813">Transport</keyword>
<dbReference type="GO" id="GO:0019154">
    <property type="term" value="F:glycolate dehydrogenase activity"/>
    <property type="evidence" value="ECO:0007669"/>
    <property type="project" value="UniProtKB-EC"/>
</dbReference>
<dbReference type="InterPro" id="IPR017896">
    <property type="entry name" value="4Fe4S_Fe-S-bd"/>
</dbReference>
<evidence type="ECO:0000256" key="3">
    <source>
        <dbReference type="ARBA" id="ARBA00022737"/>
    </source>
</evidence>
<evidence type="ECO:0000259" key="7">
    <source>
        <dbReference type="PROSITE" id="PS51379"/>
    </source>
</evidence>
<dbReference type="STRING" id="639282.DEFDS_1346"/>
<dbReference type="InterPro" id="IPR004017">
    <property type="entry name" value="Cys_rich_dom"/>
</dbReference>
<protein>
    <recommendedName>
        <fullName evidence="6">Glycolate oxidase iron-sulfur subunit</fullName>
        <ecNumber evidence="6">1.1.99.14</ecNumber>
    </recommendedName>
</protein>
<accession>D3PDY4</accession>
<dbReference type="RefSeq" id="WP_013008053.1">
    <property type="nucleotide sequence ID" value="NC_013939.1"/>
</dbReference>
<dbReference type="InterPro" id="IPR009051">
    <property type="entry name" value="Helical_ferredxn"/>
</dbReference>
<gene>
    <name evidence="8" type="primary">glcF</name>
    <name evidence="8" type="ordered locus">DEFDS_1346</name>
</gene>
<dbReference type="KEGG" id="ddf:DEFDS_1346"/>
<name>D3PDY4_DEFDS</name>
<dbReference type="Pfam" id="PF13183">
    <property type="entry name" value="Fer4_8"/>
    <property type="match status" value="1"/>
</dbReference>
<dbReference type="PIRSF" id="PIRSF000139">
    <property type="entry name" value="Glc_ox_4Fe-4S"/>
    <property type="match status" value="1"/>
</dbReference>
<comment type="function">
    <text evidence="6">Component of a complex that catalyzes the oxidation of glycolate to glyoxylate.</text>
</comment>
<dbReference type="GO" id="GO:0046872">
    <property type="term" value="F:metal ion binding"/>
    <property type="evidence" value="ECO:0007669"/>
    <property type="project" value="UniProtKB-UniRule"/>
</dbReference>
<dbReference type="SUPFAM" id="SSF46548">
    <property type="entry name" value="alpha-helical ferredoxin"/>
    <property type="match status" value="1"/>
</dbReference>
<dbReference type="Gene3D" id="1.10.1060.10">
    <property type="entry name" value="Alpha-helical ferredoxin"/>
    <property type="match status" value="1"/>
</dbReference>
<evidence type="ECO:0000313" key="8">
    <source>
        <dbReference type="EMBL" id="BAI80807.1"/>
    </source>
</evidence>
<dbReference type="Pfam" id="PF02754">
    <property type="entry name" value="CCG"/>
    <property type="match status" value="2"/>
</dbReference>
<dbReference type="PROSITE" id="PS00198">
    <property type="entry name" value="4FE4S_FER_1"/>
    <property type="match status" value="1"/>
</dbReference>
<reference evidence="8 9" key="1">
    <citation type="journal article" date="2010" name="DNA Res.">
        <title>Bacterial lifestyle in a deep-sea hydrothermal vent chimney revealed by the genome sequence of the thermophilic bacterium Deferribacter desulfuricans SSM1.</title>
        <authorList>
            <person name="Takaki Y."/>
            <person name="Shimamura S."/>
            <person name="Nakagawa S."/>
            <person name="Fukuhara Y."/>
            <person name="Horikawa H."/>
            <person name="Ankai A."/>
            <person name="Harada T."/>
            <person name="Hosoyama A."/>
            <person name="Oguchi A."/>
            <person name="Fukui S."/>
            <person name="Fujita N."/>
            <person name="Takami H."/>
            <person name="Takai K."/>
        </authorList>
    </citation>
    <scope>NUCLEOTIDE SEQUENCE [LARGE SCALE GENOMIC DNA]</scope>
    <source>
        <strain evidence="9">DSM 14783 / JCM 11476 / NBRC 101012 / SSM1</strain>
    </source>
</reference>
<evidence type="ECO:0000256" key="5">
    <source>
        <dbReference type="ARBA" id="ARBA00023014"/>
    </source>
</evidence>
<dbReference type="HOGENOM" id="CLU_023081_0_1_0"/>
<keyword evidence="1 6" id="KW-0004">4Fe-4S</keyword>
<dbReference type="InterPro" id="IPR017900">
    <property type="entry name" value="4Fe4S_Fe_S_CS"/>
</dbReference>
<dbReference type="InterPro" id="IPR012257">
    <property type="entry name" value="Glc_ox_4Fe-4S"/>
</dbReference>
<dbReference type="OrthoDB" id="9770306at2"/>
<comment type="catalytic activity">
    <reaction evidence="6">
        <text>glycolate + A = glyoxylate + AH2</text>
        <dbReference type="Rhea" id="RHEA:21264"/>
        <dbReference type="ChEBI" id="CHEBI:13193"/>
        <dbReference type="ChEBI" id="CHEBI:17499"/>
        <dbReference type="ChEBI" id="CHEBI:29805"/>
        <dbReference type="ChEBI" id="CHEBI:36655"/>
        <dbReference type="EC" id="1.1.99.14"/>
    </reaction>
</comment>